<protein>
    <submittedName>
        <fullName evidence="1">Uncharacterized protein</fullName>
    </submittedName>
</protein>
<accession>A0ACC0HD77</accession>
<keyword evidence="2" id="KW-1185">Reference proteome</keyword>
<reference evidence="1 2" key="1">
    <citation type="journal article" date="2022" name="Plant J.">
        <title>Chromosome-level genome of Camellia lanceoleosa provides a valuable resource for understanding genome evolution and self-incompatibility.</title>
        <authorList>
            <person name="Gong W."/>
            <person name="Xiao S."/>
            <person name="Wang L."/>
            <person name="Liao Z."/>
            <person name="Chang Y."/>
            <person name="Mo W."/>
            <person name="Hu G."/>
            <person name="Li W."/>
            <person name="Zhao G."/>
            <person name="Zhu H."/>
            <person name="Hu X."/>
            <person name="Ji K."/>
            <person name="Xiang X."/>
            <person name="Song Q."/>
            <person name="Yuan D."/>
            <person name="Jin S."/>
            <person name="Zhang L."/>
        </authorList>
    </citation>
    <scope>NUCLEOTIDE SEQUENCE [LARGE SCALE GENOMIC DNA]</scope>
    <source>
        <strain evidence="1">SQ_2022a</strain>
    </source>
</reference>
<dbReference type="EMBL" id="CM045762">
    <property type="protein sequence ID" value="KAI8010320.1"/>
    <property type="molecule type" value="Genomic_DNA"/>
</dbReference>
<dbReference type="Proteomes" id="UP001060215">
    <property type="component" value="Chromosome 5"/>
</dbReference>
<comment type="caution">
    <text evidence="1">The sequence shown here is derived from an EMBL/GenBank/DDBJ whole genome shotgun (WGS) entry which is preliminary data.</text>
</comment>
<name>A0ACC0HD77_9ERIC</name>
<proteinExistence type="predicted"/>
<organism evidence="1 2">
    <name type="scientific">Camellia lanceoleosa</name>
    <dbReference type="NCBI Taxonomy" id="1840588"/>
    <lineage>
        <taxon>Eukaryota</taxon>
        <taxon>Viridiplantae</taxon>
        <taxon>Streptophyta</taxon>
        <taxon>Embryophyta</taxon>
        <taxon>Tracheophyta</taxon>
        <taxon>Spermatophyta</taxon>
        <taxon>Magnoliopsida</taxon>
        <taxon>eudicotyledons</taxon>
        <taxon>Gunneridae</taxon>
        <taxon>Pentapetalae</taxon>
        <taxon>asterids</taxon>
        <taxon>Ericales</taxon>
        <taxon>Theaceae</taxon>
        <taxon>Camellia</taxon>
    </lineage>
</organism>
<sequence>MSIALESDVDLEAAHEKSQKYKEGKFILERFKILGPDGSHYMDQEAQIGGSDPDDA</sequence>
<gene>
    <name evidence="1" type="ORF">LOK49_LG06G01262</name>
</gene>
<evidence type="ECO:0000313" key="1">
    <source>
        <dbReference type="EMBL" id="KAI8010320.1"/>
    </source>
</evidence>
<evidence type="ECO:0000313" key="2">
    <source>
        <dbReference type="Proteomes" id="UP001060215"/>
    </source>
</evidence>